<proteinExistence type="predicted"/>
<reference evidence="4 5" key="1">
    <citation type="submission" date="2022-05" db="EMBL/GenBank/DDBJ databases">
        <title>A multi-omics perspective on studying reproductive biology in Daphnia sinensis.</title>
        <authorList>
            <person name="Jia J."/>
        </authorList>
    </citation>
    <scope>NUCLEOTIDE SEQUENCE [LARGE SCALE GENOMIC DNA]</scope>
    <source>
        <strain evidence="4 5">WSL</strain>
    </source>
</reference>
<dbReference type="Pfam" id="PF18701">
    <property type="entry name" value="DUF5641"/>
    <property type="match status" value="1"/>
</dbReference>
<dbReference type="PANTHER" id="PTHR47331:SF4">
    <property type="entry name" value="PEPTIDASE S1 DOMAIN-CONTAINING PROTEIN"/>
    <property type="match status" value="1"/>
</dbReference>
<dbReference type="GO" id="GO:0071897">
    <property type="term" value="P:DNA biosynthetic process"/>
    <property type="evidence" value="ECO:0007669"/>
    <property type="project" value="UniProtKB-ARBA"/>
</dbReference>
<evidence type="ECO:0000256" key="2">
    <source>
        <dbReference type="SAM" id="MobiDB-lite"/>
    </source>
</evidence>
<organism evidence="4 5">
    <name type="scientific">Daphnia sinensis</name>
    <dbReference type="NCBI Taxonomy" id="1820382"/>
    <lineage>
        <taxon>Eukaryota</taxon>
        <taxon>Metazoa</taxon>
        <taxon>Ecdysozoa</taxon>
        <taxon>Arthropoda</taxon>
        <taxon>Crustacea</taxon>
        <taxon>Branchiopoda</taxon>
        <taxon>Diplostraca</taxon>
        <taxon>Cladocera</taxon>
        <taxon>Anomopoda</taxon>
        <taxon>Daphniidae</taxon>
        <taxon>Daphnia</taxon>
        <taxon>Daphnia similis group</taxon>
    </lineage>
</organism>
<dbReference type="InterPro" id="IPR001584">
    <property type="entry name" value="Integrase_cat-core"/>
</dbReference>
<dbReference type="SUPFAM" id="SSF53098">
    <property type="entry name" value="Ribonuclease H-like"/>
    <property type="match status" value="1"/>
</dbReference>
<evidence type="ECO:0000313" key="4">
    <source>
        <dbReference type="EMBL" id="KAI9558445.1"/>
    </source>
</evidence>
<feature type="coiled-coil region" evidence="1">
    <location>
        <begin position="153"/>
        <end position="184"/>
    </location>
</feature>
<dbReference type="InterPro" id="IPR012337">
    <property type="entry name" value="RNaseH-like_sf"/>
</dbReference>
<dbReference type="InterPro" id="IPR043502">
    <property type="entry name" value="DNA/RNA_pol_sf"/>
</dbReference>
<dbReference type="GO" id="GO:0015074">
    <property type="term" value="P:DNA integration"/>
    <property type="evidence" value="ECO:0007669"/>
    <property type="project" value="InterPro"/>
</dbReference>
<dbReference type="InterPro" id="IPR041588">
    <property type="entry name" value="Integrase_H2C2"/>
</dbReference>
<evidence type="ECO:0000256" key="1">
    <source>
        <dbReference type="SAM" id="Coils"/>
    </source>
</evidence>
<accession>A0AAD5L969</accession>
<dbReference type="GO" id="GO:0003676">
    <property type="term" value="F:nucleic acid binding"/>
    <property type="evidence" value="ECO:0007669"/>
    <property type="project" value="InterPro"/>
</dbReference>
<protein>
    <recommendedName>
        <fullName evidence="3">Integrase catalytic domain-containing protein</fullName>
    </recommendedName>
</protein>
<feature type="domain" description="Integrase catalytic" evidence="3">
    <location>
        <begin position="1210"/>
        <end position="1403"/>
    </location>
</feature>
<feature type="compositionally biased region" description="Polar residues" evidence="2">
    <location>
        <begin position="435"/>
        <end position="456"/>
    </location>
</feature>
<dbReference type="Proteomes" id="UP000820818">
    <property type="component" value="Linkage Group LG5"/>
</dbReference>
<keyword evidence="5" id="KW-1185">Reference proteome</keyword>
<dbReference type="PROSITE" id="PS50994">
    <property type="entry name" value="INTEGRASE"/>
    <property type="match status" value="1"/>
</dbReference>
<feature type="coiled-coil region" evidence="1">
    <location>
        <begin position="62"/>
        <end position="89"/>
    </location>
</feature>
<dbReference type="SUPFAM" id="SSF56672">
    <property type="entry name" value="DNA/RNA polymerases"/>
    <property type="match status" value="1"/>
</dbReference>
<dbReference type="Gene3D" id="3.30.420.10">
    <property type="entry name" value="Ribonuclease H-like superfamily/Ribonuclease H"/>
    <property type="match status" value="1"/>
</dbReference>
<dbReference type="InterPro" id="IPR040676">
    <property type="entry name" value="DUF5641"/>
</dbReference>
<evidence type="ECO:0000259" key="3">
    <source>
        <dbReference type="PROSITE" id="PS50994"/>
    </source>
</evidence>
<dbReference type="InterPro" id="IPR036397">
    <property type="entry name" value="RNaseH_sf"/>
</dbReference>
<keyword evidence="1" id="KW-0175">Coiled coil</keyword>
<dbReference type="PANTHER" id="PTHR47331">
    <property type="entry name" value="PHD-TYPE DOMAIN-CONTAINING PROTEIN"/>
    <property type="match status" value="1"/>
</dbReference>
<dbReference type="Pfam" id="PF17921">
    <property type="entry name" value="Integrase_H2C2"/>
    <property type="match status" value="1"/>
</dbReference>
<dbReference type="Gene3D" id="1.10.340.70">
    <property type="match status" value="1"/>
</dbReference>
<evidence type="ECO:0000313" key="5">
    <source>
        <dbReference type="Proteomes" id="UP000820818"/>
    </source>
</evidence>
<comment type="caution">
    <text evidence="4">The sequence shown here is derived from an EMBL/GenBank/DDBJ whole genome shotgun (WGS) entry which is preliminary data.</text>
</comment>
<dbReference type="InterPro" id="IPR005312">
    <property type="entry name" value="DUF1759"/>
</dbReference>
<dbReference type="EMBL" id="WJBH02000005">
    <property type="protein sequence ID" value="KAI9558445.1"/>
    <property type="molecule type" value="Genomic_DNA"/>
</dbReference>
<dbReference type="Pfam" id="PF03564">
    <property type="entry name" value="DUF1759"/>
    <property type="match status" value="1"/>
</dbReference>
<dbReference type="GO" id="GO:0042575">
    <property type="term" value="C:DNA polymerase complex"/>
    <property type="evidence" value="ECO:0007669"/>
    <property type="project" value="UniProtKB-ARBA"/>
</dbReference>
<feature type="region of interest" description="Disordered" evidence="2">
    <location>
        <begin position="435"/>
        <end position="462"/>
    </location>
</feature>
<sequence length="1533" mass="171878">MATKIKPGEDADYDEDYAVELANMKAKRKTLRRQITVSNTQVETLTNSRGSRGAIQGLLLHLNDLILRASQLQTDISTMEDDEEEAERQDANHLGYVTRVGELSANAQDYIRSRDGDAASIVGPNVVPDRDPPLLPASPSEILRREQARQDEIAATRLRAERAREQAVRTREQAERTRQQADQAWEEADAAQAALRLLGVEPPGGSIPPDDDHFTSISQQINNITPQAKTLLDQQRQKNLDSNQETPDTWIDLYSAGSLPPVITARSTRSSWFSWIDLFRALVHDTPKSPGEKLALLKRFLRGDCLDLVYGLGGGEAAYIEALVRLKQTCGRRDVMRAAHHQTIQKLETKQDPASFKRFAERIRTHLFDLSRIGETGTTDLIEKICLKLHLNDRLAWNEDRRGRIEDRSLNAFGMWLCSRASAYQNAFSIAADQVNPTSSKPSNQRRQARTNQSSAKMAGEHKQVSFPFAGKPFCFKCEKGHRLPDCEDFKSLSVGERLTFCMRRRLCFSCFSTKHSVYECDKQKPCKHSGCGYYHHPLLHHVAKEKPPTETEEKARPTTARIGAPRQVTMGMLRLPVMADDGSWVLANIFFDEGSDSTLMRSAFATALKLRGPRQILAVDGAGGIISRYPSTRVQFRVQAVDGNIFSLEGSTMKTVASPTPITDWNKEKSHWPHLKNLPLGETGGKVDVLIGLDYAHLLDVRDSRVGEENEPIASKTAFGWVVRGVVNGRVNSASARSCKISGFTSLANLASEMRRFCDTEDYGTEHQVGCLSPENKRALATVQEKTRRLEVGYEVPIIWREGEPDLTNNRPMAENRFRTVRKYFDKGYASRVPDPATAKYFLAHHGVYKGKKLRVVYDAAAPFKGKCLNDSIISGPALQPSLAAVITLFREGADAWASDIEAMFSRFRLSIEDRDYFCFLWQEKDDIEPIVCRMDRLPFGASCSPFVAIYGVRRILKDTGAPDKVVRAVEEKMYVDDYLGSATSVTEAVEEAVTVKNSLSAADLNLQGWISNSPEFLLEVSKTDRPVTATPSAHPLTSESTEKVLGVVWDTNSDTLGFRVAESSDAALTRLVRLCQSEVYEEELHRFKKGKQLHSTSSLLALAPILGSDGVLRLGWRAGRAKLPYDQLHPPLLPGSHPFTEMIIRAFHEHLKHVGTDFLLSYIRQHFWLTSGREAVKRVRRNCTICRRNRAKPGEQLMGDLPDSRLDSGSLPFTRSAVDLFGPFEVGIARNRTTKRWGVLFTCMVTRAVFLELVPSLSTSDFLLALRKFISLYRKPEVIHSDNGTNFVGAERELREAVEEMYASQAIPDFMKGVSIKWTFQPPRTPHFGGDHESLVRSTKKALYNALEQEKNSFRHPTEDLLRTLLYEVAGLLNTRPLTYASSDPADFRPLTPNYFLNRPPTAYPPAGSFDDASPREHYRYLQRVLNLFWEMWKTVYLQSLASRKKWKVKRPNLEVGDIVLEVNKGLGRGEWSIGHVAKVFPGADGCVRAVDVQLPTGIFRRGITELCLLESISSVKTDSGEDGSPNSVKC</sequence>
<gene>
    <name evidence="4" type="ORF">GHT06_015231</name>
</gene>
<name>A0AAD5L969_9CRUS</name>